<dbReference type="Proteomes" id="UP000807306">
    <property type="component" value="Unassembled WGS sequence"/>
</dbReference>
<reference evidence="1" key="1">
    <citation type="submission" date="2020-11" db="EMBL/GenBank/DDBJ databases">
        <authorList>
            <consortium name="DOE Joint Genome Institute"/>
            <person name="Ahrendt S."/>
            <person name="Riley R."/>
            <person name="Andreopoulos W."/>
            <person name="Labutti K."/>
            <person name="Pangilinan J."/>
            <person name="Ruiz-Duenas F.J."/>
            <person name="Barrasa J.M."/>
            <person name="Sanchez-Garcia M."/>
            <person name="Camarero S."/>
            <person name="Miyauchi S."/>
            <person name="Serrano A."/>
            <person name="Linde D."/>
            <person name="Babiker R."/>
            <person name="Drula E."/>
            <person name="Ayuso-Fernandez I."/>
            <person name="Pacheco R."/>
            <person name="Padilla G."/>
            <person name="Ferreira P."/>
            <person name="Barriuso J."/>
            <person name="Kellner H."/>
            <person name="Castanera R."/>
            <person name="Alfaro M."/>
            <person name="Ramirez L."/>
            <person name="Pisabarro A.G."/>
            <person name="Kuo A."/>
            <person name="Tritt A."/>
            <person name="Lipzen A."/>
            <person name="He G."/>
            <person name="Yan M."/>
            <person name="Ng V."/>
            <person name="Cullen D."/>
            <person name="Martin F."/>
            <person name="Rosso M.-N."/>
            <person name="Henrissat B."/>
            <person name="Hibbett D."/>
            <person name="Martinez A.T."/>
            <person name="Grigoriev I.V."/>
        </authorList>
    </citation>
    <scope>NUCLEOTIDE SEQUENCE</scope>
    <source>
        <strain evidence="1">CBS 506.95</strain>
    </source>
</reference>
<evidence type="ECO:0000313" key="2">
    <source>
        <dbReference type="Proteomes" id="UP000807306"/>
    </source>
</evidence>
<proteinExistence type="predicted"/>
<evidence type="ECO:0008006" key="3">
    <source>
        <dbReference type="Google" id="ProtNLM"/>
    </source>
</evidence>
<dbReference type="SUPFAM" id="SSF52047">
    <property type="entry name" value="RNI-like"/>
    <property type="match status" value="1"/>
</dbReference>
<sequence>MGDTGPTFKVLDTHRNHNIYLGRQPLFPLELILCILQHLEGEYATLLHLSSTCKLLHTEARPLLYRSLGRNGGPPPKCFIKNPSLAKFMREITYVQHINVKPSQTMEQILSGSFAHRLPNLKLLTVTFERRLPKNFLSKGGFRLEELSLYGDLFPSDLETSLRHQNNLKKLRTMDWNRGSRPIPLSICPDLHTLEGDISVIEVFLPLHNIRTLIWELWYYDSNQDQLVNGLDHLARGLRGLKKLYYPLAANLPTLNSLTKHLTNLQYLAIEHSTMMGKDSIREYSILTDLSQDISAILHLRGLVLSSSHSYTPSDITNDFMESLFQACPRLEFIDVEMHGLYYPRQFTRWIRGSSGELCTKRDVSLVYRNLADGFY</sequence>
<dbReference type="AlphaFoldDB" id="A0A9P6JMS3"/>
<gene>
    <name evidence="1" type="ORF">CPB83DRAFT_857516</name>
</gene>
<comment type="caution">
    <text evidence="1">The sequence shown here is derived from an EMBL/GenBank/DDBJ whole genome shotgun (WGS) entry which is preliminary data.</text>
</comment>
<dbReference type="EMBL" id="MU157869">
    <property type="protein sequence ID" value="KAF9526622.1"/>
    <property type="molecule type" value="Genomic_DNA"/>
</dbReference>
<name>A0A9P6JMS3_9AGAR</name>
<evidence type="ECO:0000313" key="1">
    <source>
        <dbReference type="EMBL" id="KAF9526622.1"/>
    </source>
</evidence>
<dbReference type="InterPro" id="IPR032675">
    <property type="entry name" value="LRR_dom_sf"/>
</dbReference>
<dbReference type="OrthoDB" id="2950083at2759"/>
<dbReference type="Gene3D" id="3.80.10.10">
    <property type="entry name" value="Ribonuclease Inhibitor"/>
    <property type="match status" value="1"/>
</dbReference>
<protein>
    <recommendedName>
        <fullName evidence="3">F-box domain-containing protein</fullName>
    </recommendedName>
</protein>
<accession>A0A9P6JMS3</accession>
<keyword evidence="2" id="KW-1185">Reference proteome</keyword>
<organism evidence="1 2">
    <name type="scientific">Crepidotus variabilis</name>
    <dbReference type="NCBI Taxonomy" id="179855"/>
    <lineage>
        <taxon>Eukaryota</taxon>
        <taxon>Fungi</taxon>
        <taxon>Dikarya</taxon>
        <taxon>Basidiomycota</taxon>
        <taxon>Agaricomycotina</taxon>
        <taxon>Agaricomycetes</taxon>
        <taxon>Agaricomycetidae</taxon>
        <taxon>Agaricales</taxon>
        <taxon>Agaricineae</taxon>
        <taxon>Crepidotaceae</taxon>
        <taxon>Crepidotus</taxon>
    </lineage>
</organism>